<dbReference type="Gene3D" id="3.40.50.1820">
    <property type="entry name" value="alpha/beta hydrolase"/>
    <property type="match status" value="1"/>
</dbReference>
<feature type="domain" description="Peptidase S9 prolyl oligopeptidase catalytic" evidence="3">
    <location>
        <begin position="443"/>
        <end position="650"/>
    </location>
</feature>
<dbReference type="InterPro" id="IPR029058">
    <property type="entry name" value="AB_hydrolase_fold"/>
</dbReference>
<evidence type="ECO:0000313" key="6">
    <source>
        <dbReference type="Proteomes" id="UP000188219"/>
    </source>
</evidence>
<feature type="signal peptide" evidence="2">
    <location>
        <begin position="1"/>
        <end position="21"/>
    </location>
</feature>
<dbReference type="KEGG" id="maga:Mag101_04910"/>
<evidence type="ECO:0000259" key="4">
    <source>
        <dbReference type="Pfam" id="PF02897"/>
    </source>
</evidence>
<dbReference type="InterPro" id="IPR023302">
    <property type="entry name" value="Pept_S9A_N"/>
</dbReference>
<dbReference type="GO" id="GO:0006508">
    <property type="term" value="P:proteolysis"/>
    <property type="evidence" value="ECO:0007669"/>
    <property type="project" value="InterPro"/>
</dbReference>
<dbReference type="AlphaFoldDB" id="A0A1Q2M2U9"/>
<proteinExistence type="predicted"/>
<evidence type="ECO:0000259" key="3">
    <source>
        <dbReference type="Pfam" id="PF00326"/>
    </source>
</evidence>
<dbReference type="SUPFAM" id="SSF82171">
    <property type="entry name" value="DPP6 N-terminal domain-like"/>
    <property type="match status" value="1"/>
</dbReference>
<reference evidence="5" key="1">
    <citation type="submission" date="2017-02" db="EMBL/GenBank/DDBJ databases">
        <title>Genome of Microbulbifer agarilyticus GP101.</title>
        <authorList>
            <person name="Jung J."/>
            <person name="Bae S.S."/>
            <person name="Baek K."/>
        </authorList>
    </citation>
    <scope>NUCLEOTIDE SEQUENCE [LARGE SCALE GENOMIC DNA]</scope>
    <source>
        <strain evidence="5">GP101</strain>
    </source>
</reference>
<evidence type="ECO:0000256" key="1">
    <source>
        <dbReference type="ARBA" id="ARBA00022801"/>
    </source>
</evidence>
<accession>A0A1Q2M2U9</accession>
<organism evidence="5 6">
    <name type="scientific">Microbulbifer agarilyticus</name>
    <dbReference type="NCBI Taxonomy" id="260552"/>
    <lineage>
        <taxon>Bacteria</taxon>
        <taxon>Pseudomonadati</taxon>
        <taxon>Pseudomonadota</taxon>
        <taxon>Gammaproteobacteria</taxon>
        <taxon>Cellvibrionales</taxon>
        <taxon>Microbulbiferaceae</taxon>
        <taxon>Microbulbifer</taxon>
    </lineage>
</organism>
<keyword evidence="6" id="KW-1185">Reference proteome</keyword>
<evidence type="ECO:0000313" key="5">
    <source>
        <dbReference type="EMBL" id="AQQ67054.1"/>
    </source>
</evidence>
<dbReference type="PANTHER" id="PTHR42776:SF27">
    <property type="entry name" value="DIPEPTIDYL PEPTIDASE FAMILY MEMBER 6"/>
    <property type="match status" value="1"/>
</dbReference>
<dbReference type="Pfam" id="PF00326">
    <property type="entry name" value="Peptidase_S9"/>
    <property type="match status" value="1"/>
</dbReference>
<dbReference type="SUPFAM" id="SSF53474">
    <property type="entry name" value="alpha/beta-Hydrolases"/>
    <property type="match status" value="1"/>
</dbReference>
<dbReference type="Gene3D" id="2.120.10.30">
    <property type="entry name" value="TolB, C-terminal domain"/>
    <property type="match status" value="2"/>
</dbReference>
<dbReference type="OrthoDB" id="9801421at2"/>
<sequence length="662" mass="73437">MKTTLNAISLGALLFCLQACTPDQSGATSNVESGVAESTAAADTTEPATAFERYSAEQFFQTTTVFGSSINHDNSAVLVSSDASGVFNTYRYPLDGSAPVALTQSDKDTIYGVSWFPLDERILYTADQGGNELNHLYVLEKSGEAKDLTPGDKLKAQFFGWHQDDKQFYVATNERDERAFDLYAYSTDGYERARVFENTDTLNLDTVSRDGRWLVMTKANSNADSDLFLVDLQSEEKTAVHITPHEGNVEHSAYTFTPDSSKLVYGTNEATEYRQAWTYDIATGKRSPLFSADWDVSFVYYSKDGNFRVIGTNEDAQTKLDIVDQRSGKALALPNLPAGDLRGVNFANDGKSMVFYVNSDTAPSNLYSYEFGADKVRRLTDTLNPEISEQNLVASDVVRFPSFDELEIPGLLYKPQGASAENKAPALIWIHGGPGGQSRTGYSAAKQHLVNQGYALFAVNNRGSSGYGKTFFHLDDKKHGEDDLQDIVYGKKYLQSLDWVDQDKIAVIGGSYGGYLTMAAMAFTDEFEAGINIFGVTNWERTLQSIPPWWESFKKALHDEMGDPATDAERHRRISPLFHADKIDNPVLVVQGANDPRVLQVESDEMVEAIRKNNVPVEYVLFPDEGHGFRKKVNRITASEAYVSFLNEHLPLSENHGESESM</sequence>
<dbReference type="GO" id="GO:0004252">
    <property type="term" value="F:serine-type endopeptidase activity"/>
    <property type="evidence" value="ECO:0007669"/>
    <property type="project" value="InterPro"/>
</dbReference>
<keyword evidence="1" id="KW-0378">Hydrolase</keyword>
<dbReference type="InterPro" id="IPR011042">
    <property type="entry name" value="6-blade_b-propeller_TolB-like"/>
</dbReference>
<gene>
    <name evidence="5" type="ORF">Mag101_04910</name>
</gene>
<dbReference type="EMBL" id="CP019650">
    <property type="protein sequence ID" value="AQQ67054.1"/>
    <property type="molecule type" value="Genomic_DNA"/>
</dbReference>
<dbReference type="PANTHER" id="PTHR42776">
    <property type="entry name" value="SERINE PEPTIDASE S9 FAMILY MEMBER"/>
    <property type="match status" value="1"/>
</dbReference>
<keyword evidence="2" id="KW-0732">Signal</keyword>
<dbReference type="InterPro" id="IPR001375">
    <property type="entry name" value="Peptidase_S9_cat"/>
</dbReference>
<feature type="domain" description="Peptidase S9A N-terminal" evidence="4">
    <location>
        <begin position="116"/>
        <end position="379"/>
    </location>
</feature>
<feature type="chain" id="PRO_5013224631" evidence="2">
    <location>
        <begin position="22"/>
        <end position="662"/>
    </location>
</feature>
<dbReference type="Proteomes" id="UP000188219">
    <property type="component" value="Chromosome"/>
</dbReference>
<dbReference type="Pfam" id="PF02897">
    <property type="entry name" value="Peptidase_S9_N"/>
    <property type="match status" value="1"/>
</dbReference>
<protein>
    <submittedName>
        <fullName evidence="5">S9 family peptidase</fullName>
    </submittedName>
</protein>
<dbReference type="RefSeq" id="WP_077401593.1">
    <property type="nucleotide sequence ID" value="NZ_CP019650.1"/>
</dbReference>
<name>A0A1Q2M2U9_9GAMM</name>
<evidence type="ECO:0000256" key="2">
    <source>
        <dbReference type="SAM" id="SignalP"/>
    </source>
</evidence>